<keyword evidence="1" id="KW-0862">Zinc</keyword>
<feature type="compositionally biased region" description="Low complexity" evidence="2">
    <location>
        <begin position="151"/>
        <end position="168"/>
    </location>
</feature>
<dbReference type="GO" id="GO:0006355">
    <property type="term" value="P:regulation of DNA-templated transcription"/>
    <property type="evidence" value="ECO:0007669"/>
    <property type="project" value="InterPro"/>
</dbReference>
<dbReference type="AlphaFoldDB" id="A0A015LIS0"/>
<dbReference type="STRING" id="1432141.A0A015LIS0"/>
<sequence>MIVLQPAHNEFNSFNNPRSFDSTSIGNFSHIPSQNIPTTMYQAAASSQYQTQPFVYGNPSITYTSNNNNFRTSPASSLPRQMPTDASFGLEANSYSQLTYNNNRYDQSTGTDGSKASSLQQNPASSMIPSTTTANLSPDSNVLPPLSEVFSSSSSAQSPTQSQVQNAQQVQNQQVAAAAAAAQNNFYYSTDVANAAAAASYAAESNYGNNPNSLMSQAQQSLGQQAAQPQIATNIPTLPRIGNAADLQAQMLARRESNALLAINTGMLGTSDQSPISAGSSATSPIVYQQAAHQALLNSHFMAATQSMNGGLIPSSQRLNGHRKGFRSDDGDLTSATGDRPQKVYSFVALPGINTKKRPRRRYDEIERHYACNYPGCTKSYGTLNHLNAHVQMQKHGQKRHPSEFKELRKQWRRQKREEEERKAAEVAANKNSAVGGLNISSLSSI</sequence>
<evidence type="ECO:0000313" key="5">
    <source>
        <dbReference type="Proteomes" id="UP000022910"/>
    </source>
</evidence>
<feature type="domain" description="C2H2-type" evidence="3">
    <location>
        <begin position="370"/>
        <end position="401"/>
    </location>
</feature>
<evidence type="ECO:0000256" key="2">
    <source>
        <dbReference type="SAM" id="MobiDB-lite"/>
    </source>
</evidence>
<dbReference type="GO" id="GO:0008270">
    <property type="term" value="F:zinc ion binding"/>
    <property type="evidence" value="ECO:0007669"/>
    <property type="project" value="UniProtKB-KW"/>
</dbReference>
<dbReference type="PROSITE" id="PS50157">
    <property type="entry name" value="ZINC_FINGER_C2H2_2"/>
    <property type="match status" value="1"/>
</dbReference>
<dbReference type="InterPro" id="IPR013087">
    <property type="entry name" value="Znf_C2H2_type"/>
</dbReference>
<feature type="region of interest" description="Disordered" evidence="2">
    <location>
        <begin position="319"/>
        <end position="338"/>
    </location>
</feature>
<feature type="compositionally biased region" description="Polar residues" evidence="2">
    <location>
        <begin position="101"/>
        <end position="140"/>
    </location>
</feature>
<accession>A0A015LIS0</accession>
<keyword evidence="1" id="KW-0863">Zinc-finger</keyword>
<proteinExistence type="predicted"/>
<keyword evidence="1" id="KW-0479">Metal-binding</keyword>
<evidence type="ECO:0000259" key="3">
    <source>
        <dbReference type="PROSITE" id="PS50157"/>
    </source>
</evidence>
<dbReference type="PANTHER" id="PTHR36167:SF3">
    <property type="entry name" value="C2H2 FINGER DOMAIN TRANSCRIPTION FACTOR (EUROFUNG)-RELATED"/>
    <property type="match status" value="1"/>
</dbReference>
<feature type="region of interest" description="Disordered" evidence="2">
    <location>
        <begin position="101"/>
        <end position="168"/>
    </location>
</feature>
<dbReference type="Proteomes" id="UP000022910">
    <property type="component" value="Unassembled WGS sequence"/>
</dbReference>
<organism evidence="4 5">
    <name type="scientific">Rhizophagus irregularis (strain DAOM 197198w)</name>
    <name type="common">Glomus intraradices</name>
    <dbReference type="NCBI Taxonomy" id="1432141"/>
    <lineage>
        <taxon>Eukaryota</taxon>
        <taxon>Fungi</taxon>
        <taxon>Fungi incertae sedis</taxon>
        <taxon>Mucoromycota</taxon>
        <taxon>Glomeromycotina</taxon>
        <taxon>Glomeromycetes</taxon>
        <taxon>Glomerales</taxon>
        <taxon>Glomeraceae</taxon>
        <taxon>Rhizophagus</taxon>
    </lineage>
</organism>
<dbReference type="Gene3D" id="3.30.160.60">
    <property type="entry name" value="Classic Zinc Finger"/>
    <property type="match status" value="1"/>
</dbReference>
<gene>
    <name evidence="4" type="ORF">RirG_232000</name>
</gene>
<dbReference type="HOGENOM" id="CLU_774204_0_0_1"/>
<evidence type="ECO:0000313" key="4">
    <source>
        <dbReference type="EMBL" id="EXX54703.1"/>
    </source>
</evidence>
<keyword evidence="5" id="KW-1185">Reference proteome</keyword>
<dbReference type="OrthoDB" id="1939603at2759"/>
<dbReference type="EMBL" id="JEMT01028429">
    <property type="protein sequence ID" value="EXX54703.1"/>
    <property type="molecule type" value="Genomic_DNA"/>
</dbReference>
<feature type="region of interest" description="Disordered" evidence="2">
    <location>
        <begin position="66"/>
        <end position="86"/>
    </location>
</feature>
<protein>
    <recommendedName>
        <fullName evidence="3">C2H2-type domain-containing protein</fullName>
    </recommendedName>
</protein>
<name>A0A015LIS0_RHIIW</name>
<comment type="caution">
    <text evidence="4">The sequence shown here is derived from an EMBL/GenBank/DDBJ whole genome shotgun (WGS) entry which is preliminary data.</text>
</comment>
<reference evidence="4 5" key="1">
    <citation type="submission" date="2014-02" db="EMBL/GenBank/DDBJ databases">
        <title>Single nucleus genome sequencing reveals high similarity among nuclei of an endomycorrhizal fungus.</title>
        <authorList>
            <person name="Lin K."/>
            <person name="Geurts R."/>
            <person name="Zhang Z."/>
            <person name="Limpens E."/>
            <person name="Saunders D.G."/>
            <person name="Mu D."/>
            <person name="Pang E."/>
            <person name="Cao H."/>
            <person name="Cha H."/>
            <person name="Lin T."/>
            <person name="Zhou Q."/>
            <person name="Shang Y."/>
            <person name="Li Y."/>
            <person name="Ivanov S."/>
            <person name="Sharma T."/>
            <person name="Velzen R.V."/>
            <person name="Ruijter N.D."/>
            <person name="Aanen D.K."/>
            <person name="Win J."/>
            <person name="Kamoun S."/>
            <person name="Bisseling T."/>
            <person name="Huang S."/>
        </authorList>
    </citation>
    <scope>NUCLEOTIDE SEQUENCE [LARGE SCALE GENOMIC DNA]</scope>
    <source>
        <strain evidence="5">DAOM197198w</strain>
    </source>
</reference>
<feature type="compositionally biased region" description="Polar residues" evidence="2">
    <location>
        <begin position="66"/>
        <end position="79"/>
    </location>
</feature>
<evidence type="ECO:0000256" key="1">
    <source>
        <dbReference type="PROSITE-ProRule" id="PRU00042"/>
    </source>
</evidence>
<dbReference type="PANTHER" id="PTHR36167">
    <property type="entry name" value="C2H2 FINGER DOMAIN TRANSCRIPTION FACTOR (EUROFUNG)-RELATED"/>
    <property type="match status" value="1"/>
</dbReference>
<dbReference type="InterPro" id="IPR039327">
    <property type="entry name" value="CON7-like"/>
</dbReference>
<dbReference type="PROSITE" id="PS00028">
    <property type="entry name" value="ZINC_FINGER_C2H2_1"/>
    <property type="match status" value="1"/>
</dbReference>